<gene>
    <name evidence="2" type="ORF">UFOVP29_251</name>
</gene>
<feature type="region of interest" description="Disordered" evidence="1">
    <location>
        <begin position="1"/>
        <end position="21"/>
    </location>
</feature>
<accession>A0A6J5KPJ2</accession>
<proteinExistence type="predicted"/>
<reference evidence="2" key="1">
    <citation type="submission" date="2020-04" db="EMBL/GenBank/DDBJ databases">
        <authorList>
            <person name="Chiriac C."/>
            <person name="Salcher M."/>
            <person name="Ghai R."/>
            <person name="Kavagutti S V."/>
        </authorList>
    </citation>
    <scope>NUCLEOTIDE SEQUENCE</scope>
</reference>
<dbReference type="EMBL" id="LR796167">
    <property type="protein sequence ID" value="CAB4123092.1"/>
    <property type="molecule type" value="Genomic_DNA"/>
</dbReference>
<sequence>MTTTYSLNISSQDEGMNSSTNVTTDNVEDLQRLLQLAGMHSDQPQAANPGYVSSADAQPANVAQVVQVDPATDMQNLRRMAGFGQESDCCPECGESPCCCGDEHEQEAMMYERAGMGKNLGTVHISQNKLVTPTRSNQKFVHIYDIKYPGGTQKIGVSTNKNGAMPSVGHILKQIQAGLYPLGGTPADSQYHQEMAAKIHQDIIDNFEPRKYRMYGEFGGPVPTKEDTMYENADHDYSENEELLDDEGNPIDVENYTYQGPKQAQRISHFGVDNSLSETLFDRIQQQWADFLAESEMSNEPGVMSPLTHPNRPDFDKDPTGGEEPVTDGTRSPMSNVKRQKVLQK</sequence>
<evidence type="ECO:0000256" key="1">
    <source>
        <dbReference type="SAM" id="MobiDB-lite"/>
    </source>
</evidence>
<name>A0A6J5KPJ2_9CAUD</name>
<protein>
    <submittedName>
        <fullName evidence="2">Uncharacterized protein</fullName>
    </submittedName>
</protein>
<feature type="compositionally biased region" description="Basic and acidic residues" evidence="1">
    <location>
        <begin position="311"/>
        <end position="320"/>
    </location>
</feature>
<organism evidence="2">
    <name type="scientific">uncultured Caudovirales phage</name>
    <dbReference type="NCBI Taxonomy" id="2100421"/>
    <lineage>
        <taxon>Viruses</taxon>
        <taxon>Duplodnaviria</taxon>
        <taxon>Heunggongvirae</taxon>
        <taxon>Uroviricota</taxon>
        <taxon>Caudoviricetes</taxon>
        <taxon>Peduoviridae</taxon>
        <taxon>Maltschvirus</taxon>
        <taxon>Maltschvirus maltsch</taxon>
    </lineage>
</organism>
<feature type="region of interest" description="Disordered" evidence="1">
    <location>
        <begin position="299"/>
        <end position="345"/>
    </location>
</feature>
<evidence type="ECO:0000313" key="2">
    <source>
        <dbReference type="EMBL" id="CAB4123092.1"/>
    </source>
</evidence>